<organism evidence="1 2">
    <name type="scientific">Eikenella corrodens ATCC 23834</name>
    <dbReference type="NCBI Taxonomy" id="546274"/>
    <lineage>
        <taxon>Bacteria</taxon>
        <taxon>Pseudomonadati</taxon>
        <taxon>Pseudomonadota</taxon>
        <taxon>Betaproteobacteria</taxon>
        <taxon>Neisseriales</taxon>
        <taxon>Neisseriaceae</taxon>
        <taxon>Eikenella</taxon>
    </lineage>
</organism>
<comment type="caution">
    <text evidence="1">The sequence shown here is derived from an EMBL/GenBank/DDBJ whole genome shotgun (WGS) entry which is preliminary data.</text>
</comment>
<gene>
    <name evidence="1" type="ORF">EIKCOROL_02274</name>
</gene>
<dbReference type="AlphaFoldDB" id="C0DY12"/>
<dbReference type="EMBL" id="ACEA01000051">
    <property type="protein sequence ID" value="EEG23029.1"/>
    <property type="molecule type" value="Genomic_DNA"/>
</dbReference>
<reference evidence="1 2" key="1">
    <citation type="submission" date="2009-01" db="EMBL/GenBank/DDBJ databases">
        <authorList>
            <person name="Fulton L."/>
            <person name="Clifton S."/>
            <person name="Chinwalla A.T."/>
            <person name="Mitreva M."/>
            <person name="Sodergren E."/>
            <person name="Weinstock G."/>
            <person name="Clifton S."/>
            <person name="Dooling D.J."/>
            <person name="Fulton B."/>
            <person name="Minx P."/>
            <person name="Pepin K.H."/>
            <person name="Johnson M."/>
            <person name="Bhonagiri V."/>
            <person name="Nash W.E."/>
            <person name="Mardis E.R."/>
            <person name="Wilson R.K."/>
        </authorList>
    </citation>
    <scope>NUCLEOTIDE SEQUENCE [LARGE SCALE GENOMIC DNA]</scope>
    <source>
        <strain evidence="1 2">ATCC 23834</strain>
    </source>
</reference>
<dbReference type="Proteomes" id="UP000005837">
    <property type="component" value="Unassembled WGS sequence"/>
</dbReference>
<evidence type="ECO:0000313" key="1">
    <source>
        <dbReference type="EMBL" id="EEG23029.1"/>
    </source>
</evidence>
<protein>
    <submittedName>
        <fullName evidence="1">Uncharacterized protein</fullName>
    </submittedName>
</protein>
<evidence type="ECO:0000313" key="2">
    <source>
        <dbReference type="Proteomes" id="UP000005837"/>
    </source>
</evidence>
<proteinExistence type="predicted"/>
<name>C0DY12_EIKCO</name>
<sequence length="57" mass="6378">MYAKSIKGYLKNGCFNEGEYFSGSLFPIFISQPSPFPCSTNSPMFDLTQHPLSQQPV</sequence>
<dbReference type="HOGENOM" id="CLU_2989469_0_0_4"/>
<accession>C0DY12</accession>